<sequence>MTDTERHGSVAAQLADRLLKYQRNRLALFDWIHPGWLDTELFRLPPEGSRGTHWRLARGVDAWLSTMGAAVPSLEAFRGEHALLGALPLEDALGALRLRALYLRRAELRYWVDRESRELVLRWLGRHGSAALRWLIETPNAPSLDRLMRDHDMRPLDELDDLDLAWEGYCLFADSGLCEPSMPAALLRFVWAQGVMEPQWLSAHGARLHVDDSDRVIRRLGDFFGSDT</sequence>
<protein>
    <submittedName>
        <fullName evidence="1">Type III secretion protein HrpB4</fullName>
    </submittedName>
</protein>
<dbReference type="RefSeq" id="WP_408224174.1">
    <property type="nucleotide sequence ID" value="NZ_JAQQCF010000004.1"/>
</dbReference>
<evidence type="ECO:0000313" key="1">
    <source>
        <dbReference type="EMBL" id="MFM0636374.1"/>
    </source>
</evidence>
<dbReference type="EMBL" id="JAQQCF010000004">
    <property type="protein sequence ID" value="MFM0636374.1"/>
    <property type="molecule type" value="Genomic_DNA"/>
</dbReference>
<accession>A0ABW9DN61</accession>
<comment type="caution">
    <text evidence="1">The sequence shown here is derived from an EMBL/GenBank/DDBJ whole genome shotgun (WGS) entry which is preliminary data.</text>
</comment>
<evidence type="ECO:0000313" key="2">
    <source>
        <dbReference type="Proteomes" id="UP001629432"/>
    </source>
</evidence>
<gene>
    <name evidence="1" type="ORF">PQQ63_06680</name>
</gene>
<keyword evidence="2" id="KW-1185">Reference proteome</keyword>
<reference evidence="1 2" key="1">
    <citation type="journal article" date="2024" name="Chem. Sci.">
        <title>Discovery of megapolipeptins by genome mining of a Burkholderiales bacteria collection.</title>
        <authorList>
            <person name="Paulo B.S."/>
            <person name="Recchia M.J.J."/>
            <person name="Lee S."/>
            <person name="Fergusson C.H."/>
            <person name="Romanowski S.B."/>
            <person name="Hernandez A."/>
            <person name="Krull N."/>
            <person name="Liu D.Y."/>
            <person name="Cavanagh H."/>
            <person name="Bos A."/>
            <person name="Gray C.A."/>
            <person name="Murphy B.T."/>
            <person name="Linington R.G."/>
            <person name="Eustaquio A.S."/>
        </authorList>
    </citation>
    <scope>NUCLEOTIDE SEQUENCE [LARGE SCALE GENOMIC DNA]</scope>
    <source>
        <strain evidence="1 2">RL17-338-BIC-A</strain>
    </source>
</reference>
<dbReference type="InterPro" id="IPR013393">
    <property type="entry name" value="T3SS_HrpB4"/>
</dbReference>
<organism evidence="1 2">
    <name type="scientific">Paraburkholderia metrosideri</name>
    <dbReference type="NCBI Taxonomy" id="580937"/>
    <lineage>
        <taxon>Bacteria</taxon>
        <taxon>Pseudomonadati</taxon>
        <taxon>Pseudomonadota</taxon>
        <taxon>Betaproteobacteria</taxon>
        <taxon>Burkholderiales</taxon>
        <taxon>Burkholderiaceae</taxon>
        <taxon>Paraburkholderia</taxon>
    </lineage>
</organism>
<dbReference type="Pfam" id="PF09502">
    <property type="entry name" value="HrpB4"/>
    <property type="match status" value="1"/>
</dbReference>
<name>A0ABW9DN61_9BURK</name>
<proteinExistence type="predicted"/>
<dbReference type="Proteomes" id="UP001629432">
    <property type="component" value="Unassembled WGS sequence"/>
</dbReference>